<keyword evidence="6" id="KW-0472">Membrane</keyword>
<organism evidence="11 12">
    <name type="scientific">Pelosinus propionicus DSM 13327</name>
    <dbReference type="NCBI Taxonomy" id="1123291"/>
    <lineage>
        <taxon>Bacteria</taxon>
        <taxon>Bacillati</taxon>
        <taxon>Bacillota</taxon>
        <taxon>Negativicutes</taxon>
        <taxon>Selenomonadales</taxon>
        <taxon>Sporomusaceae</taxon>
        <taxon>Pelosinus</taxon>
    </lineage>
</organism>
<dbReference type="InterPro" id="IPR050498">
    <property type="entry name" value="Ycf3"/>
</dbReference>
<name>A0A1I4NIU8_9FIRM</name>
<dbReference type="EMBL" id="FOTS01000047">
    <property type="protein sequence ID" value="SFM15265.1"/>
    <property type="molecule type" value="Genomic_DNA"/>
</dbReference>
<feature type="repeat" description="TPR" evidence="7">
    <location>
        <begin position="392"/>
        <end position="425"/>
    </location>
</feature>
<dbReference type="Pfam" id="PF00515">
    <property type="entry name" value="TPR_1"/>
    <property type="match status" value="1"/>
</dbReference>
<proteinExistence type="predicted"/>
<feature type="repeat" description="TPR" evidence="7">
    <location>
        <begin position="287"/>
        <end position="320"/>
    </location>
</feature>
<keyword evidence="9" id="KW-0732">Signal</keyword>
<feature type="repeat" description="TPR" evidence="7">
    <location>
        <begin position="426"/>
        <end position="459"/>
    </location>
</feature>
<dbReference type="SMART" id="SM00028">
    <property type="entry name" value="TPR"/>
    <property type="match status" value="8"/>
</dbReference>
<dbReference type="NCBIfam" id="TIGR01352">
    <property type="entry name" value="tonB_Cterm"/>
    <property type="match status" value="1"/>
</dbReference>
<feature type="domain" description="TonB C-terminal" evidence="10">
    <location>
        <begin position="38"/>
        <end position="135"/>
    </location>
</feature>
<dbReference type="PROSITE" id="PS50005">
    <property type="entry name" value="TPR"/>
    <property type="match status" value="8"/>
</dbReference>
<dbReference type="Proteomes" id="UP000199520">
    <property type="component" value="Unassembled WGS sequence"/>
</dbReference>
<dbReference type="PROSITE" id="PS52015">
    <property type="entry name" value="TONB_CTD"/>
    <property type="match status" value="1"/>
</dbReference>
<dbReference type="InterPro" id="IPR011990">
    <property type="entry name" value="TPR-like_helical_dom_sf"/>
</dbReference>
<feature type="region of interest" description="Disordered" evidence="8">
    <location>
        <begin position="482"/>
        <end position="508"/>
    </location>
</feature>
<dbReference type="Pfam" id="PF07719">
    <property type="entry name" value="TPR_2"/>
    <property type="match status" value="1"/>
</dbReference>
<dbReference type="Pfam" id="PF13432">
    <property type="entry name" value="TPR_16"/>
    <property type="match status" value="1"/>
</dbReference>
<evidence type="ECO:0000259" key="10">
    <source>
        <dbReference type="PROSITE" id="PS52015"/>
    </source>
</evidence>
<feature type="repeat" description="TPR" evidence="7">
    <location>
        <begin position="321"/>
        <end position="354"/>
    </location>
</feature>
<dbReference type="PANTHER" id="PTHR44858">
    <property type="entry name" value="TETRATRICOPEPTIDE REPEAT PROTEIN 6"/>
    <property type="match status" value="1"/>
</dbReference>
<feature type="chain" id="PRO_5011561286" evidence="9">
    <location>
        <begin position="25"/>
        <end position="508"/>
    </location>
</feature>
<dbReference type="InterPro" id="IPR013105">
    <property type="entry name" value="TPR_2"/>
</dbReference>
<keyword evidence="4 7" id="KW-0802">TPR repeat</keyword>
<gene>
    <name evidence="11" type="ORF">SAMN04490355_104721</name>
</gene>
<evidence type="ECO:0000313" key="12">
    <source>
        <dbReference type="Proteomes" id="UP000199520"/>
    </source>
</evidence>
<protein>
    <submittedName>
        <fullName evidence="11">TonB family C-terminal domain-containing protein</fullName>
    </submittedName>
</protein>
<dbReference type="Pfam" id="PF03544">
    <property type="entry name" value="TonB_C"/>
    <property type="match status" value="1"/>
</dbReference>
<dbReference type="SUPFAM" id="SSF74653">
    <property type="entry name" value="TolA/TonB C-terminal domain"/>
    <property type="match status" value="1"/>
</dbReference>
<dbReference type="GO" id="GO:0055085">
    <property type="term" value="P:transmembrane transport"/>
    <property type="evidence" value="ECO:0007669"/>
    <property type="project" value="InterPro"/>
</dbReference>
<dbReference type="Pfam" id="PF13181">
    <property type="entry name" value="TPR_8"/>
    <property type="match status" value="2"/>
</dbReference>
<evidence type="ECO:0000256" key="5">
    <source>
        <dbReference type="ARBA" id="ARBA00022989"/>
    </source>
</evidence>
<dbReference type="SUPFAM" id="SSF48452">
    <property type="entry name" value="TPR-like"/>
    <property type="match status" value="1"/>
</dbReference>
<feature type="repeat" description="TPR" evidence="7">
    <location>
        <begin position="219"/>
        <end position="252"/>
    </location>
</feature>
<evidence type="ECO:0000256" key="2">
    <source>
        <dbReference type="ARBA" id="ARBA00022692"/>
    </source>
</evidence>
<keyword evidence="2" id="KW-0812">Transmembrane</keyword>
<dbReference type="OrthoDB" id="1674847at2"/>
<sequence length="508" mass="58258">MKKIVSLCMLLLSVLLIVPNTSHAEDNNAALPEKIEANLSSPLQIISRVAPMYSQEAAKYNLAGTVRIKIKILKDSSIGKISLDGSSGYEILDNAALEAVRQWRFLAARDKDGQTIDSYGLVPMSFGASRDPYTIIKSVIDTWNPSRLDIYIHPGEYNSDIERVNEVVKQLDVNHLDESSNQLIAVIDTIDVDKKYNSNVYHAVVRKILKKLFPEKDVADEFFQKARENGYKSNYKEAISYYDKAIASEPYDADYYSSRAFAYYILDDNLSAVNDYTEAIELEPNHYKHYNMRGYNHSILNNYQSAVENFNKAIELKPKVADNYYDRGKLYYKVKKYQKAIDDYNQAIQLKSDDYGYYLERGQAYYAVKRYREAINDYNKAFEMAPKMSAPSMVYYSRGKAYLSLRDYKNAFSDFDKAVKLSPKTADYYNERGKAYYGLKDYQKAIDDYSKAIAKLSDKPKYNILKADIYLNRAAAYKRVGQIKEASDDKQQANNLDPSQNSEKSSKN</sequence>
<reference evidence="12" key="1">
    <citation type="submission" date="2016-10" db="EMBL/GenBank/DDBJ databases">
        <authorList>
            <person name="Varghese N."/>
            <person name="Submissions S."/>
        </authorList>
    </citation>
    <scope>NUCLEOTIDE SEQUENCE [LARGE SCALE GENOMIC DNA]</scope>
    <source>
        <strain evidence="12">DSM 13327</strain>
    </source>
</reference>
<dbReference type="GO" id="GO:0009279">
    <property type="term" value="C:cell outer membrane"/>
    <property type="evidence" value="ECO:0007669"/>
    <property type="project" value="TreeGrafter"/>
</dbReference>
<dbReference type="PROSITE" id="PS50293">
    <property type="entry name" value="TPR_REGION"/>
    <property type="match status" value="2"/>
</dbReference>
<dbReference type="PANTHER" id="PTHR44858:SF1">
    <property type="entry name" value="UDP-N-ACETYLGLUCOSAMINE--PEPTIDE N-ACETYLGLUCOSAMINYLTRANSFERASE SPINDLY-RELATED"/>
    <property type="match status" value="1"/>
</dbReference>
<evidence type="ECO:0000256" key="3">
    <source>
        <dbReference type="ARBA" id="ARBA00022737"/>
    </source>
</evidence>
<dbReference type="GO" id="GO:0046813">
    <property type="term" value="P:receptor-mediated virion attachment to host cell"/>
    <property type="evidence" value="ECO:0007669"/>
    <property type="project" value="TreeGrafter"/>
</dbReference>
<evidence type="ECO:0000256" key="1">
    <source>
        <dbReference type="ARBA" id="ARBA00004167"/>
    </source>
</evidence>
<dbReference type="Gene3D" id="1.25.40.10">
    <property type="entry name" value="Tetratricopeptide repeat domain"/>
    <property type="match status" value="3"/>
</dbReference>
<feature type="repeat" description="TPR" evidence="7">
    <location>
        <begin position="253"/>
        <end position="286"/>
    </location>
</feature>
<dbReference type="RefSeq" id="WP_090941893.1">
    <property type="nucleotide sequence ID" value="NZ_FOTS01000047.1"/>
</dbReference>
<dbReference type="InterPro" id="IPR037682">
    <property type="entry name" value="TonB_C"/>
</dbReference>
<evidence type="ECO:0000256" key="4">
    <source>
        <dbReference type="ARBA" id="ARBA00022803"/>
    </source>
</evidence>
<dbReference type="AlphaFoldDB" id="A0A1I4NIU8"/>
<evidence type="ECO:0000256" key="6">
    <source>
        <dbReference type="ARBA" id="ARBA00023136"/>
    </source>
</evidence>
<evidence type="ECO:0000256" key="9">
    <source>
        <dbReference type="SAM" id="SignalP"/>
    </source>
</evidence>
<dbReference type="InterPro" id="IPR019734">
    <property type="entry name" value="TPR_rpt"/>
</dbReference>
<accession>A0A1I4NIU8</accession>
<feature type="repeat" description="TPR" evidence="7">
    <location>
        <begin position="355"/>
        <end position="388"/>
    </location>
</feature>
<feature type="signal peptide" evidence="9">
    <location>
        <begin position="1"/>
        <end position="24"/>
    </location>
</feature>
<keyword evidence="5" id="KW-1133">Transmembrane helix</keyword>
<feature type="repeat" description="TPR" evidence="7">
    <location>
        <begin position="467"/>
        <end position="500"/>
    </location>
</feature>
<keyword evidence="12" id="KW-1185">Reference proteome</keyword>
<feature type="compositionally biased region" description="Polar residues" evidence="8">
    <location>
        <begin position="492"/>
        <end position="508"/>
    </location>
</feature>
<evidence type="ECO:0000256" key="7">
    <source>
        <dbReference type="PROSITE-ProRule" id="PRU00339"/>
    </source>
</evidence>
<evidence type="ECO:0000313" key="11">
    <source>
        <dbReference type="EMBL" id="SFM15265.1"/>
    </source>
</evidence>
<dbReference type="Gene3D" id="3.30.1150.10">
    <property type="match status" value="1"/>
</dbReference>
<dbReference type="InterPro" id="IPR006260">
    <property type="entry name" value="TonB/TolA_C"/>
</dbReference>
<comment type="subcellular location">
    <subcellularLocation>
        <location evidence="1">Membrane</location>
        <topology evidence="1">Single-pass membrane protein</topology>
    </subcellularLocation>
</comment>
<dbReference type="STRING" id="1123291.SAMN04490355_104721"/>
<keyword evidence="3" id="KW-0677">Repeat</keyword>
<evidence type="ECO:0000256" key="8">
    <source>
        <dbReference type="SAM" id="MobiDB-lite"/>
    </source>
</evidence>